<reference evidence="2 4" key="1">
    <citation type="submission" date="2017-11" db="EMBL/GenBank/DDBJ databases">
        <title>The genome of Rhizophagus clarus HR1 reveals common genetic basis of auxotrophy among arbuscular mycorrhizal fungi.</title>
        <authorList>
            <person name="Kobayashi Y."/>
        </authorList>
    </citation>
    <scope>NUCLEOTIDE SEQUENCE [LARGE SCALE GENOMIC DNA]</scope>
    <source>
        <strain evidence="2 4">HR1</strain>
    </source>
</reference>
<comment type="caution">
    <text evidence="2">The sequence shown here is derived from an EMBL/GenBank/DDBJ whole genome shotgun (WGS) entry which is preliminary data.</text>
</comment>
<evidence type="ECO:0000313" key="3">
    <source>
        <dbReference type="EMBL" id="GES75883.1"/>
    </source>
</evidence>
<gene>
    <name evidence="3" type="ORF">RCL2_000328600</name>
    <name evidence="2" type="ORF">RclHR1_03980016</name>
</gene>
<dbReference type="Proteomes" id="UP000615446">
    <property type="component" value="Unassembled WGS sequence"/>
</dbReference>
<reference evidence="3" key="2">
    <citation type="submission" date="2019-10" db="EMBL/GenBank/DDBJ databases">
        <title>Conservation and host-specific expression of non-tandemly repeated heterogenous ribosome RNA gene in arbuscular mycorrhizal fungi.</title>
        <authorList>
            <person name="Maeda T."/>
            <person name="Kobayashi Y."/>
            <person name="Nakagawa T."/>
            <person name="Ezawa T."/>
            <person name="Yamaguchi K."/>
            <person name="Bino T."/>
            <person name="Nishimoto Y."/>
            <person name="Shigenobu S."/>
            <person name="Kawaguchi M."/>
        </authorList>
    </citation>
    <scope>NUCLEOTIDE SEQUENCE</scope>
    <source>
        <strain evidence="3">HR1</strain>
    </source>
</reference>
<dbReference type="EMBL" id="BLAL01000018">
    <property type="protein sequence ID" value="GES75883.1"/>
    <property type="molecule type" value="Genomic_DNA"/>
</dbReference>
<organism evidence="2 4">
    <name type="scientific">Rhizophagus clarus</name>
    <dbReference type="NCBI Taxonomy" id="94130"/>
    <lineage>
        <taxon>Eukaryota</taxon>
        <taxon>Fungi</taxon>
        <taxon>Fungi incertae sedis</taxon>
        <taxon>Mucoromycota</taxon>
        <taxon>Glomeromycotina</taxon>
        <taxon>Glomeromycetes</taxon>
        <taxon>Glomerales</taxon>
        <taxon>Glomeraceae</taxon>
        <taxon>Rhizophagus</taxon>
    </lineage>
</organism>
<name>A0A2Z6RUV4_9GLOM</name>
<sequence>MNLYIITDMLTSKGKGKDKKKAKHFTIEVIEEASLQLVVLQVKATQEISTLLSSSLNQILTSNNSSASIPDTSGKEKRTKSQDNEASHIITRYQVPLGCTFIHDIILYDIPVK</sequence>
<dbReference type="Proteomes" id="UP000247702">
    <property type="component" value="Unassembled WGS sequence"/>
</dbReference>
<feature type="compositionally biased region" description="Basic and acidic residues" evidence="1">
    <location>
        <begin position="73"/>
        <end position="85"/>
    </location>
</feature>
<feature type="region of interest" description="Disordered" evidence="1">
    <location>
        <begin position="62"/>
        <end position="85"/>
    </location>
</feature>
<protein>
    <submittedName>
        <fullName evidence="2">Uncharacterized protein</fullName>
    </submittedName>
</protein>
<evidence type="ECO:0000256" key="1">
    <source>
        <dbReference type="SAM" id="MobiDB-lite"/>
    </source>
</evidence>
<evidence type="ECO:0000313" key="2">
    <source>
        <dbReference type="EMBL" id="GBC00800.1"/>
    </source>
</evidence>
<evidence type="ECO:0000313" key="4">
    <source>
        <dbReference type="Proteomes" id="UP000247702"/>
    </source>
</evidence>
<dbReference type="AlphaFoldDB" id="A0A2Z6RUV4"/>
<keyword evidence="4" id="KW-1185">Reference proteome</keyword>
<dbReference type="EMBL" id="BEXD01003312">
    <property type="protein sequence ID" value="GBC00800.1"/>
    <property type="molecule type" value="Genomic_DNA"/>
</dbReference>
<proteinExistence type="predicted"/>
<feature type="compositionally biased region" description="Polar residues" evidence="1">
    <location>
        <begin position="62"/>
        <end position="71"/>
    </location>
</feature>
<accession>A0A2Z6RUV4</accession>